<sequence>MNTTEPQPTASSLETPAPALPDQLLTAAWEKRTGYARALLGIYAATSLALGAVFGPYVIAVAVGILSAVLIAGWPNLLDLPTRLIPRIMLLLLAIALTVTALFGTVAHTTIVGAGSIITAFIAEMLRSDGRPRLIEQLSGGFTGAVVLLSGSLWIHALRSADGKNVAIVAAITLAIVSLMHAYNSVAARIAGFINGLAFALGFAYLTRIPLESALLIGVSVGAIYLLTARMSMDLPRPSPVINIATRAMIPPLAVGVIVFIAS</sequence>
<protein>
    <submittedName>
        <fullName evidence="2">Uncharacterized protein</fullName>
    </submittedName>
</protein>
<dbReference type="RefSeq" id="WP_252673464.1">
    <property type="nucleotide sequence ID" value="NZ_CP099547.1"/>
</dbReference>
<feature type="transmembrane region" description="Helical" evidence="1">
    <location>
        <begin position="190"/>
        <end position="207"/>
    </location>
</feature>
<keyword evidence="1" id="KW-1133">Transmembrane helix</keyword>
<keyword evidence="1" id="KW-0812">Transmembrane</keyword>
<name>A0ABY5AHM6_9ACTO</name>
<feature type="transmembrane region" description="Helical" evidence="1">
    <location>
        <begin position="213"/>
        <end position="229"/>
    </location>
</feature>
<feature type="transmembrane region" description="Helical" evidence="1">
    <location>
        <begin position="163"/>
        <end position="183"/>
    </location>
</feature>
<feature type="transmembrane region" description="Helical" evidence="1">
    <location>
        <begin position="42"/>
        <end position="72"/>
    </location>
</feature>
<keyword evidence="3" id="KW-1185">Reference proteome</keyword>
<evidence type="ECO:0000256" key="1">
    <source>
        <dbReference type="SAM" id="Phobius"/>
    </source>
</evidence>
<evidence type="ECO:0000313" key="3">
    <source>
        <dbReference type="Proteomes" id="UP001056109"/>
    </source>
</evidence>
<proteinExistence type="predicted"/>
<keyword evidence="1" id="KW-0472">Membrane</keyword>
<organism evidence="2 3">
    <name type="scientific">Arcanobacterium pinnipediorum</name>
    <dbReference type="NCBI Taxonomy" id="1503041"/>
    <lineage>
        <taxon>Bacteria</taxon>
        <taxon>Bacillati</taxon>
        <taxon>Actinomycetota</taxon>
        <taxon>Actinomycetes</taxon>
        <taxon>Actinomycetales</taxon>
        <taxon>Actinomycetaceae</taxon>
        <taxon>Arcanobacterium</taxon>
    </lineage>
</organism>
<accession>A0ABY5AHM6</accession>
<feature type="transmembrane region" description="Helical" evidence="1">
    <location>
        <begin position="241"/>
        <end position="262"/>
    </location>
</feature>
<evidence type="ECO:0000313" key="2">
    <source>
        <dbReference type="EMBL" id="USR79597.1"/>
    </source>
</evidence>
<feature type="transmembrane region" description="Helical" evidence="1">
    <location>
        <begin position="84"/>
        <end position="103"/>
    </location>
</feature>
<dbReference type="EMBL" id="CP099547">
    <property type="protein sequence ID" value="USR79597.1"/>
    <property type="molecule type" value="Genomic_DNA"/>
</dbReference>
<dbReference type="Proteomes" id="UP001056109">
    <property type="component" value="Chromosome"/>
</dbReference>
<reference evidence="2" key="1">
    <citation type="submission" date="2022-06" db="EMBL/GenBank/DDBJ databases">
        <title>Complete Genome Sequence of Arcanobacterium pinnipediorum strain DSM 28752 isolated from a harbour seal.</title>
        <authorList>
            <person name="Borowiak M."/>
            <person name="Kreitlow A."/>
            <person name="Alssahen M."/>
            <person name="Malorny B."/>
            <person name="Laemmler C."/>
            <person name="Prenger-Berninghoff E."/>
            <person name="Siebert U."/>
            <person name="Ploetz M."/>
            <person name="Abdulmawjood A."/>
        </authorList>
    </citation>
    <scope>NUCLEOTIDE SEQUENCE</scope>
    <source>
        <strain evidence="2">DSM 28752</strain>
    </source>
</reference>
<feature type="transmembrane region" description="Helical" evidence="1">
    <location>
        <begin position="138"/>
        <end position="157"/>
    </location>
</feature>
<gene>
    <name evidence="2" type="ORF">NG665_00970</name>
</gene>